<dbReference type="EMBL" id="RZGY01000001">
    <property type="protein sequence ID" value="RUQ85802.1"/>
    <property type="molecule type" value="Genomic_DNA"/>
</dbReference>
<evidence type="ECO:0000313" key="3">
    <source>
        <dbReference type="Proteomes" id="UP000241203"/>
    </source>
</evidence>
<dbReference type="Proteomes" id="UP000241203">
    <property type="component" value="Unassembled WGS sequence"/>
</dbReference>
<dbReference type="EMBL" id="PYAU01000001">
    <property type="protein sequence ID" value="PSL39822.1"/>
    <property type="molecule type" value="Genomic_DNA"/>
</dbReference>
<proteinExistence type="predicted"/>
<organism evidence="1 3">
    <name type="scientific">Labedella gwakjiensis</name>
    <dbReference type="NCBI Taxonomy" id="390269"/>
    <lineage>
        <taxon>Bacteria</taxon>
        <taxon>Bacillati</taxon>
        <taxon>Actinomycetota</taxon>
        <taxon>Actinomycetes</taxon>
        <taxon>Micrococcales</taxon>
        <taxon>Microbacteriaceae</taxon>
        <taxon>Labedella</taxon>
    </lineage>
</organism>
<reference evidence="2 4" key="2">
    <citation type="submission" date="2018-12" db="EMBL/GenBank/DDBJ databases">
        <authorList>
            <person name="hu s."/>
            <person name="Xu Y."/>
            <person name="Xu B."/>
            <person name="Li F."/>
        </authorList>
    </citation>
    <scope>NUCLEOTIDE SEQUENCE [LARGE SCALE GENOMIC DNA]</scope>
    <source>
        <strain evidence="2 4">KSW2-17</strain>
    </source>
</reference>
<reference evidence="1 3" key="1">
    <citation type="submission" date="2018-03" db="EMBL/GenBank/DDBJ databases">
        <title>Genomic Encyclopedia of Archaeal and Bacterial Type Strains, Phase II (KMG-II): from individual species to whole genera.</title>
        <authorList>
            <person name="Goeker M."/>
        </authorList>
    </citation>
    <scope>NUCLEOTIDE SEQUENCE [LARGE SCALE GENOMIC DNA]</scope>
    <source>
        <strain evidence="1 3">DSM 21548</strain>
    </source>
</reference>
<name>A0A2P8H0S9_9MICO</name>
<protein>
    <submittedName>
        <fullName evidence="1">Uncharacterized protein</fullName>
    </submittedName>
</protein>
<gene>
    <name evidence="1" type="ORF">CLV49_3473</name>
    <name evidence="2" type="ORF">ELQ93_01890</name>
</gene>
<evidence type="ECO:0000313" key="4">
    <source>
        <dbReference type="Proteomes" id="UP000268291"/>
    </source>
</evidence>
<dbReference type="RefSeq" id="WP_106564644.1">
    <property type="nucleotide sequence ID" value="NZ_PYAU01000001.1"/>
</dbReference>
<dbReference type="AlphaFoldDB" id="A0A2P8H0S9"/>
<dbReference type="Proteomes" id="UP000268291">
    <property type="component" value="Unassembled WGS sequence"/>
</dbReference>
<keyword evidence="4" id="KW-1185">Reference proteome</keyword>
<comment type="caution">
    <text evidence="1">The sequence shown here is derived from an EMBL/GenBank/DDBJ whole genome shotgun (WGS) entry which is preliminary data.</text>
</comment>
<accession>A0A2P8H0S9</accession>
<evidence type="ECO:0000313" key="1">
    <source>
        <dbReference type="EMBL" id="PSL39822.1"/>
    </source>
</evidence>
<dbReference type="OrthoDB" id="5111112at2"/>
<evidence type="ECO:0000313" key="2">
    <source>
        <dbReference type="EMBL" id="RUQ85802.1"/>
    </source>
</evidence>
<sequence length="218" mass="22497">MSDRAFSRKRPRWLIWVPSLLAVVLIAGAGVLAWQVSSGSVGRDAPPEVAEAVTQDGYSRFSEDGVTYIEDSLQARIDLSEPEPDASELGLPANGDTVVEANGFSVSVGLYVGEDSIRIPTSSMTLTTEDGRLVGLSLAASSGGYQAQSAILDAVAERFGLDRGALDLDAAVADDVRTGASAEYSFGPGTDFGRPTTATVSVSGAGGSALTVDVDFSS</sequence>